<feature type="region of interest" description="Disordered" evidence="6">
    <location>
        <begin position="120"/>
        <end position="153"/>
    </location>
</feature>
<dbReference type="GO" id="GO:0030896">
    <property type="term" value="C:checkpoint clamp complex"/>
    <property type="evidence" value="ECO:0007669"/>
    <property type="project" value="TreeGrafter"/>
</dbReference>
<comment type="similarity">
    <text evidence="2">Belongs to the rad1 family.</text>
</comment>
<evidence type="ECO:0000313" key="8">
    <source>
        <dbReference type="Proteomes" id="UP000053477"/>
    </source>
</evidence>
<organism evidence="7 8">
    <name type="scientific">Schizopora paradoxa</name>
    <dbReference type="NCBI Taxonomy" id="27342"/>
    <lineage>
        <taxon>Eukaryota</taxon>
        <taxon>Fungi</taxon>
        <taxon>Dikarya</taxon>
        <taxon>Basidiomycota</taxon>
        <taxon>Agaricomycotina</taxon>
        <taxon>Agaricomycetes</taxon>
        <taxon>Hymenochaetales</taxon>
        <taxon>Schizoporaceae</taxon>
        <taxon>Schizopora</taxon>
    </lineage>
</organism>
<evidence type="ECO:0000256" key="4">
    <source>
        <dbReference type="ARBA" id="ARBA00023204"/>
    </source>
</evidence>
<dbReference type="PANTHER" id="PTHR10870:SF0">
    <property type="entry name" value="CELL CYCLE CHECKPOINT PROTEIN RAD1"/>
    <property type="match status" value="1"/>
</dbReference>
<proteinExistence type="inferred from homology"/>
<dbReference type="PANTHER" id="PTHR10870">
    <property type="entry name" value="CELL CYCLE CHECKPOINT PROTEIN RAD1"/>
    <property type="match status" value="1"/>
</dbReference>
<dbReference type="InterPro" id="IPR003021">
    <property type="entry name" value="Rad1_Rec1_Rad17"/>
</dbReference>
<evidence type="ECO:0000256" key="5">
    <source>
        <dbReference type="ARBA" id="ARBA00023242"/>
    </source>
</evidence>
<keyword evidence="3" id="KW-0227">DNA damage</keyword>
<dbReference type="InParanoid" id="A0A0H2S2J6"/>
<protein>
    <submittedName>
        <fullName evidence="7">Rad1-domain-containing protein</fullName>
    </submittedName>
</protein>
<dbReference type="InterPro" id="IPR046938">
    <property type="entry name" value="DNA_clamp_sf"/>
</dbReference>
<dbReference type="STRING" id="27342.A0A0H2S2J6"/>
<comment type="subcellular location">
    <subcellularLocation>
        <location evidence="1">Nucleus</location>
    </subcellularLocation>
</comment>
<dbReference type="FunCoup" id="A0A0H2S2J6">
    <property type="interactions" value="524"/>
</dbReference>
<dbReference type="GO" id="GO:0000077">
    <property type="term" value="P:DNA damage checkpoint signaling"/>
    <property type="evidence" value="ECO:0007669"/>
    <property type="project" value="InterPro"/>
</dbReference>
<gene>
    <name evidence="7" type="ORF">SCHPADRAFT_899555</name>
</gene>
<dbReference type="AlphaFoldDB" id="A0A0H2S2J6"/>
<dbReference type="GO" id="GO:0006281">
    <property type="term" value="P:DNA repair"/>
    <property type="evidence" value="ECO:0007669"/>
    <property type="project" value="UniProtKB-KW"/>
</dbReference>
<reference evidence="7 8" key="1">
    <citation type="submission" date="2015-04" db="EMBL/GenBank/DDBJ databases">
        <title>Complete genome sequence of Schizopora paradoxa KUC8140, a cosmopolitan wood degrader in East Asia.</title>
        <authorList>
            <consortium name="DOE Joint Genome Institute"/>
            <person name="Min B."/>
            <person name="Park H."/>
            <person name="Jang Y."/>
            <person name="Kim J.-J."/>
            <person name="Kim K.H."/>
            <person name="Pangilinan J."/>
            <person name="Lipzen A."/>
            <person name="Riley R."/>
            <person name="Grigoriev I.V."/>
            <person name="Spatafora J.W."/>
            <person name="Choi I.-G."/>
        </authorList>
    </citation>
    <scope>NUCLEOTIDE SEQUENCE [LARGE SCALE GENOMIC DNA]</scope>
    <source>
        <strain evidence="7 8">KUC8140</strain>
    </source>
</reference>
<evidence type="ECO:0000313" key="7">
    <source>
        <dbReference type="EMBL" id="KLO18535.1"/>
    </source>
</evidence>
<keyword evidence="5" id="KW-0539">Nucleus</keyword>
<evidence type="ECO:0000256" key="2">
    <source>
        <dbReference type="ARBA" id="ARBA00010991"/>
    </source>
</evidence>
<dbReference type="Pfam" id="PF02144">
    <property type="entry name" value="Rad1"/>
    <property type="match status" value="1"/>
</dbReference>
<accession>A0A0H2S2J6</accession>
<evidence type="ECO:0000256" key="3">
    <source>
        <dbReference type="ARBA" id="ARBA00022763"/>
    </source>
</evidence>
<dbReference type="Proteomes" id="UP000053477">
    <property type="component" value="Unassembled WGS sequence"/>
</dbReference>
<dbReference type="Gene3D" id="3.70.10.10">
    <property type="match status" value="2"/>
</dbReference>
<dbReference type="SUPFAM" id="SSF55979">
    <property type="entry name" value="DNA clamp"/>
    <property type="match status" value="1"/>
</dbReference>
<keyword evidence="4" id="KW-0234">DNA repair</keyword>
<dbReference type="EMBL" id="KQ085893">
    <property type="protein sequence ID" value="KLO18535.1"/>
    <property type="molecule type" value="Genomic_DNA"/>
</dbReference>
<evidence type="ECO:0000256" key="6">
    <source>
        <dbReference type="SAM" id="MobiDB-lite"/>
    </source>
</evidence>
<keyword evidence="8" id="KW-1185">Reference proteome</keyword>
<dbReference type="PRINTS" id="PR01245">
    <property type="entry name" value="RAD1REC1"/>
</dbReference>
<evidence type="ECO:0000256" key="1">
    <source>
        <dbReference type="ARBA" id="ARBA00004123"/>
    </source>
</evidence>
<name>A0A0H2S2J6_9AGAM</name>
<dbReference type="OrthoDB" id="337581at2759"/>
<sequence length="348" mass="38183">MSHPRNSQATLDVLKATAPDVRAFASLLRGIYFNNVGQRATMTINDTGLMVSVEESHTLLAAAWIAKELFDEFDYHSEVPSSQDSEEPSEPMHTALCFKLHTLLECLNIFGTAQGSSSSQATKHVWKRNDTGPDAEGDGANAGRGNGRIDNFFPKVDGKGTGMRLSYSGRGYPLKLLLAEDANGPMTTCELVTYDAEDQLDLQIDSANLKLRCILKSAWLRDAISELDPTSERLTFIGKPPLHGTLDRGQPQPQLRIHATGTFGSAEMDYPDDPEVLETFHCDESVSFSYRFSHITKTLKALQNSSKTSLRIDENGLLSLQFLSSSVSPRGGAVDSILDFKFLSIDES</sequence>